<protein>
    <submittedName>
        <fullName evidence="1">Uncharacterized protein</fullName>
    </submittedName>
</protein>
<dbReference type="Proteomes" id="UP000176204">
    <property type="component" value="Chromosome I"/>
</dbReference>
<evidence type="ECO:0000313" key="2">
    <source>
        <dbReference type="Proteomes" id="UP000176204"/>
    </source>
</evidence>
<dbReference type="Pfam" id="PF11985">
    <property type="entry name" value="Phage_Mu_Gp27"/>
    <property type="match status" value="1"/>
</dbReference>
<sequence length="186" mass="20359">MAATPKKLRSDSVIGSLPPDIRAEVDAMVVSNASGRAIRDYLAEQGIRLSLNSVHQYINRTQGQDDLATLAAIARTINSAPTEGMTEAMRCRVKQRAFEFALDSSTDPKALVQLVKLVNDSERVGLMRRQVELAEIRAAEAVLAKAMSPEVQEILHGAATHEEKIAMLRPILFGETKPYTPTFTEA</sequence>
<dbReference type="AlphaFoldDB" id="A0A1C7PFH2"/>
<dbReference type="InterPro" id="IPR021874">
    <property type="entry name" value="Phage_Mu_Gp27"/>
</dbReference>
<keyword evidence="2" id="KW-1185">Reference proteome</keyword>
<dbReference type="EMBL" id="LT629973">
    <property type="protein sequence ID" value="SEH87520.1"/>
    <property type="molecule type" value="Genomic_DNA"/>
</dbReference>
<dbReference type="RefSeq" id="WP_067771791.1">
    <property type="nucleotide sequence ID" value="NZ_LIGX01000001.1"/>
</dbReference>
<dbReference type="KEGG" id="agl:PYTT_1377"/>
<proteinExistence type="predicted"/>
<name>A0A1C7PFH2_9BACT</name>
<accession>A0A1C7PFH2</accession>
<evidence type="ECO:0000313" key="1">
    <source>
        <dbReference type="EMBL" id="SEH87520.1"/>
    </source>
</evidence>
<gene>
    <name evidence="1" type="ORF">PYTT_1377</name>
</gene>
<dbReference type="STRING" id="1679444.PYTT_1377"/>
<organism evidence="1 2">
    <name type="scientific">Akkermansia glycaniphila</name>
    <dbReference type="NCBI Taxonomy" id="1679444"/>
    <lineage>
        <taxon>Bacteria</taxon>
        <taxon>Pseudomonadati</taxon>
        <taxon>Verrucomicrobiota</taxon>
        <taxon>Verrucomicrobiia</taxon>
        <taxon>Verrucomicrobiales</taxon>
        <taxon>Akkermansiaceae</taxon>
        <taxon>Akkermansia</taxon>
    </lineage>
</organism>
<reference evidence="2" key="1">
    <citation type="submission" date="2016-09" db="EMBL/GenBank/DDBJ databases">
        <authorList>
            <person name="Koehorst J."/>
        </authorList>
    </citation>
    <scope>NUCLEOTIDE SEQUENCE [LARGE SCALE GENOMIC DNA]</scope>
</reference>